<protein>
    <submittedName>
        <fullName evidence="1">Uncharacterized protein</fullName>
    </submittedName>
</protein>
<proteinExistence type="predicted"/>
<evidence type="ECO:0000313" key="2">
    <source>
        <dbReference type="Proteomes" id="UP000560000"/>
    </source>
</evidence>
<dbReference type="NCBIfam" id="NF038160">
    <property type="entry name" value="lanthi_III_c"/>
    <property type="match status" value="1"/>
</dbReference>
<dbReference type="EMBL" id="JACHET010000001">
    <property type="protein sequence ID" value="MBB6184420.1"/>
    <property type="molecule type" value="Genomic_DNA"/>
</dbReference>
<dbReference type="PROSITE" id="PS51257">
    <property type="entry name" value="PROKAR_LIPOPROTEIN"/>
    <property type="match status" value="1"/>
</dbReference>
<reference evidence="1 2" key="1">
    <citation type="submission" date="2020-08" db="EMBL/GenBank/DDBJ databases">
        <title>Genomic Encyclopedia of Type Strains, Phase IV (KMG-IV): sequencing the most valuable type-strain genomes for metagenomic binning, comparative biology and taxonomic classification.</title>
        <authorList>
            <person name="Goeker M."/>
        </authorList>
    </citation>
    <scope>NUCLEOTIDE SEQUENCE [LARGE SCALE GENOMIC DNA]</scope>
    <source>
        <strain evidence="1 2">DSM 107085</strain>
    </source>
</reference>
<sequence length="39" mass="4279">MSRILDLQRLALDKNTSLFGNSCSSSVSSCCNDKQQQSL</sequence>
<organism evidence="1 2">
    <name type="scientific">Oleiagrimonas soli</name>
    <dbReference type="NCBI Taxonomy" id="1543381"/>
    <lineage>
        <taxon>Bacteria</taxon>
        <taxon>Pseudomonadati</taxon>
        <taxon>Pseudomonadota</taxon>
        <taxon>Gammaproteobacteria</taxon>
        <taxon>Lysobacterales</taxon>
        <taxon>Rhodanobacteraceae</taxon>
        <taxon>Oleiagrimonas</taxon>
    </lineage>
</organism>
<comment type="caution">
    <text evidence="1">The sequence shown here is derived from an EMBL/GenBank/DDBJ whole genome shotgun (WGS) entry which is preliminary data.</text>
</comment>
<accession>A0A841KHF9</accession>
<dbReference type="Proteomes" id="UP000560000">
    <property type="component" value="Unassembled WGS sequence"/>
</dbReference>
<gene>
    <name evidence="1" type="ORF">HNQ86_001765</name>
</gene>
<dbReference type="AlphaFoldDB" id="A0A841KHF9"/>
<name>A0A841KHF9_9GAMM</name>
<evidence type="ECO:0000313" key="1">
    <source>
        <dbReference type="EMBL" id="MBB6184420.1"/>
    </source>
</evidence>
<dbReference type="RefSeq" id="WP_200877525.1">
    <property type="nucleotide sequence ID" value="NZ_JACHET010000001.1"/>
</dbReference>